<keyword evidence="5" id="KW-1185">Reference proteome</keyword>
<organism evidence="4 5">
    <name type="scientific">Pelotomaculum schinkii</name>
    <dbReference type="NCBI Taxonomy" id="78350"/>
    <lineage>
        <taxon>Bacteria</taxon>
        <taxon>Bacillati</taxon>
        <taxon>Bacillota</taxon>
        <taxon>Clostridia</taxon>
        <taxon>Eubacteriales</taxon>
        <taxon>Desulfotomaculaceae</taxon>
        <taxon>Pelotomaculum</taxon>
    </lineage>
</organism>
<sequence length="486" mass="52415">MEMNEATVQMIAEMVAKVMAKGKMQEQDSAEPIQCDFRGDCKKNIKQNGIFTNADEAVQAAHAAQKKLMELTLEERAELIESIRENTKENVELLAKMELEETGMGRYEDKVRKLLWTIAKTPGTEDIRPEVFSGDYGLTLVEHRPMGVACCITPSTGPSTTTIHNSICMIAAGNSVVFSPHPNAFKTSIKTVEIINRAIATAGGPDNVITTLSSTSMEMTGELMKHPKLSFILATGGPSVVKAVLCSGKRAIGAGPGNPPALVDETADLANAAKCIIAGSHFENGIQCVGEKEIVVVDSVADVLITEMEKNGAYFIRDKAMIDKLTNLVTRPDGSPNKDYIGKDPEIILKAIGINTTGEVKAITYEAPKDHITVVEEYLMSLLPIVRVKDIDEAIELAVRYEGGRQHSAIMHSKNVTNMTRFAKAVSSTIFVKNGPSYSGLGLGGEGYMTLSVAGATGEGLTSPRTFTRPQRCSLIGDFNLRSSTL</sequence>
<proteinExistence type="predicted"/>
<dbReference type="InterPro" id="IPR016161">
    <property type="entry name" value="Ald_DH/histidinol_DH"/>
</dbReference>
<evidence type="ECO:0000313" key="5">
    <source>
        <dbReference type="Proteomes" id="UP000298324"/>
    </source>
</evidence>
<dbReference type="InterPro" id="IPR012408">
    <property type="entry name" value="Acetald_propionald_DH-rel"/>
</dbReference>
<feature type="domain" description="Aldehyde dehydrogenase" evidence="3">
    <location>
        <begin position="53"/>
        <end position="310"/>
    </location>
</feature>
<dbReference type="Gene3D" id="3.40.605.10">
    <property type="entry name" value="Aldehyde Dehydrogenase, Chain A, domain 1"/>
    <property type="match status" value="1"/>
</dbReference>
<dbReference type="GO" id="GO:0008774">
    <property type="term" value="F:acetaldehyde dehydrogenase (acetylating) activity"/>
    <property type="evidence" value="ECO:0007669"/>
    <property type="project" value="InterPro"/>
</dbReference>
<dbReference type="EC" id="1.2.1.76" evidence="4"/>
<evidence type="ECO:0000313" key="4">
    <source>
        <dbReference type="EMBL" id="TEB05414.1"/>
    </source>
</evidence>
<dbReference type="InterPro" id="IPR016162">
    <property type="entry name" value="Ald_DH_N"/>
</dbReference>
<comment type="caution">
    <text evidence="4">The sequence shown here is derived from an EMBL/GenBank/DDBJ whole genome shotgun (WGS) entry which is preliminary data.</text>
</comment>
<gene>
    <name evidence="4" type="primary">sucD_2</name>
    <name evidence="4" type="ORF">Psch_02455</name>
</gene>
<evidence type="ECO:0000259" key="3">
    <source>
        <dbReference type="Pfam" id="PF00171"/>
    </source>
</evidence>
<dbReference type="EMBL" id="QFGA01000002">
    <property type="protein sequence ID" value="TEB05414.1"/>
    <property type="molecule type" value="Genomic_DNA"/>
</dbReference>
<dbReference type="AlphaFoldDB" id="A0A4Y7R8Z7"/>
<dbReference type="Proteomes" id="UP000298324">
    <property type="component" value="Unassembled WGS sequence"/>
</dbReference>
<accession>A0A4Y7R8Z7</accession>
<reference evidence="4 5" key="1">
    <citation type="journal article" date="2018" name="Environ. Microbiol.">
        <title>Novel energy conservation strategies and behaviour of Pelotomaculum schinkii driving syntrophic propionate catabolism.</title>
        <authorList>
            <person name="Hidalgo-Ahumada C.A.P."/>
            <person name="Nobu M.K."/>
            <person name="Narihiro T."/>
            <person name="Tamaki H."/>
            <person name="Liu W.T."/>
            <person name="Kamagata Y."/>
            <person name="Stams A.J.M."/>
            <person name="Imachi H."/>
            <person name="Sousa D.Z."/>
        </authorList>
    </citation>
    <scope>NUCLEOTIDE SEQUENCE [LARGE SCALE GENOMIC DNA]</scope>
    <source>
        <strain evidence="4 5">HH</strain>
    </source>
</reference>
<dbReference type="InterPro" id="IPR015590">
    <property type="entry name" value="Aldehyde_DH_dom"/>
</dbReference>
<protein>
    <submittedName>
        <fullName evidence="4">Succinate-semialdehyde dehydrogenase (Acetylating)</fullName>
        <ecNumber evidence="4">1.2.1.76</ecNumber>
    </submittedName>
</protein>
<dbReference type="PIRSF" id="PIRSF036410">
    <property type="entry name" value="EutE_PduP"/>
    <property type="match status" value="1"/>
</dbReference>
<dbReference type="RefSeq" id="WP_190240474.1">
    <property type="nucleotide sequence ID" value="NZ_QFGA01000002.1"/>
</dbReference>
<dbReference type="NCBIfam" id="NF011927">
    <property type="entry name" value="PRK15398.1"/>
    <property type="match status" value="1"/>
</dbReference>
<keyword evidence="2" id="KW-0520">NAD</keyword>
<name>A0A4Y7R8Z7_9FIRM</name>
<dbReference type="Pfam" id="PF00171">
    <property type="entry name" value="Aldedh"/>
    <property type="match status" value="1"/>
</dbReference>
<evidence type="ECO:0000256" key="1">
    <source>
        <dbReference type="ARBA" id="ARBA00023002"/>
    </source>
</evidence>
<dbReference type="InterPro" id="IPR016163">
    <property type="entry name" value="Ald_DH_C"/>
</dbReference>
<keyword evidence="1 4" id="KW-0560">Oxidoreductase</keyword>
<dbReference type="Gene3D" id="3.40.309.10">
    <property type="entry name" value="Aldehyde Dehydrogenase, Chain A, domain 2"/>
    <property type="match status" value="1"/>
</dbReference>
<dbReference type="SUPFAM" id="SSF53720">
    <property type="entry name" value="ALDH-like"/>
    <property type="match status" value="1"/>
</dbReference>
<evidence type="ECO:0000256" key="2">
    <source>
        <dbReference type="ARBA" id="ARBA00023027"/>
    </source>
</evidence>
<dbReference type="PANTHER" id="PTHR11699">
    <property type="entry name" value="ALDEHYDE DEHYDROGENASE-RELATED"/>
    <property type="match status" value="1"/>
</dbReference>